<name>A0A9W9CXT2_9PLEO</name>
<organism evidence="2 3">
    <name type="scientific">Didymella pomorum</name>
    <dbReference type="NCBI Taxonomy" id="749634"/>
    <lineage>
        <taxon>Eukaryota</taxon>
        <taxon>Fungi</taxon>
        <taxon>Dikarya</taxon>
        <taxon>Ascomycota</taxon>
        <taxon>Pezizomycotina</taxon>
        <taxon>Dothideomycetes</taxon>
        <taxon>Pleosporomycetidae</taxon>
        <taxon>Pleosporales</taxon>
        <taxon>Pleosporineae</taxon>
        <taxon>Didymellaceae</taxon>
        <taxon>Didymella</taxon>
    </lineage>
</organism>
<accession>A0A9W9CXT2</accession>
<gene>
    <name evidence="2" type="ORF">N0V91_011256</name>
</gene>
<feature type="region of interest" description="Disordered" evidence="1">
    <location>
        <begin position="1"/>
        <end position="136"/>
    </location>
</feature>
<proteinExistence type="predicted"/>
<dbReference type="Proteomes" id="UP001140510">
    <property type="component" value="Unassembled WGS sequence"/>
</dbReference>
<dbReference type="AlphaFoldDB" id="A0A9W9CXT2"/>
<keyword evidence="3" id="KW-1185">Reference proteome</keyword>
<feature type="compositionally biased region" description="Polar residues" evidence="1">
    <location>
        <begin position="1"/>
        <end position="24"/>
    </location>
</feature>
<comment type="caution">
    <text evidence="2">The sequence shown here is derived from an EMBL/GenBank/DDBJ whole genome shotgun (WGS) entry which is preliminary data.</text>
</comment>
<sequence>MTSPNNSKTEIKSAATSPTASNRTKLPKYHDSEPSSQPPQYPHAPSKDTTRPSNAGSGASAATITAILAYPSEAQLDDKKEKDTRPRRERWRDWKARHYDPDLDGGMQVSGPTLNVQGIGVKSWTSSNSSRWEKRR</sequence>
<feature type="compositionally biased region" description="Low complexity" evidence="1">
    <location>
        <begin position="55"/>
        <end position="67"/>
    </location>
</feature>
<protein>
    <submittedName>
        <fullName evidence="2">Uncharacterized protein</fullName>
    </submittedName>
</protein>
<evidence type="ECO:0000256" key="1">
    <source>
        <dbReference type="SAM" id="MobiDB-lite"/>
    </source>
</evidence>
<dbReference type="OrthoDB" id="3791405at2759"/>
<reference evidence="2" key="1">
    <citation type="submission" date="2022-10" db="EMBL/GenBank/DDBJ databases">
        <title>Tapping the CABI collections for fungal endophytes: first genome assemblies for Collariella, Neodidymelliopsis, Ascochyta clinopodiicola, Didymella pomorum, Didymosphaeria variabile, Neocosmospora piperis and Neocucurbitaria cava.</title>
        <authorList>
            <person name="Hill R."/>
        </authorList>
    </citation>
    <scope>NUCLEOTIDE SEQUENCE</scope>
    <source>
        <strain evidence="2">IMI 355091</strain>
    </source>
</reference>
<evidence type="ECO:0000313" key="2">
    <source>
        <dbReference type="EMBL" id="KAJ4392806.1"/>
    </source>
</evidence>
<feature type="compositionally biased region" description="Basic and acidic residues" evidence="1">
    <location>
        <begin position="76"/>
        <end position="101"/>
    </location>
</feature>
<dbReference type="EMBL" id="JAPEVA010000202">
    <property type="protein sequence ID" value="KAJ4392806.1"/>
    <property type="molecule type" value="Genomic_DNA"/>
</dbReference>
<evidence type="ECO:0000313" key="3">
    <source>
        <dbReference type="Proteomes" id="UP001140510"/>
    </source>
</evidence>